<accession>A0A382N5N4</accession>
<evidence type="ECO:0000313" key="1">
    <source>
        <dbReference type="EMBL" id="SVC56494.1"/>
    </source>
</evidence>
<reference evidence="1" key="1">
    <citation type="submission" date="2018-05" db="EMBL/GenBank/DDBJ databases">
        <authorList>
            <person name="Lanie J.A."/>
            <person name="Ng W.-L."/>
            <person name="Kazmierczak K.M."/>
            <person name="Andrzejewski T.M."/>
            <person name="Davidsen T.M."/>
            <person name="Wayne K.J."/>
            <person name="Tettelin H."/>
            <person name="Glass J.I."/>
            <person name="Rusch D."/>
            <person name="Podicherti R."/>
            <person name="Tsui H.-C.T."/>
            <person name="Winkler M.E."/>
        </authorList>
    </citation>
    <scope>NUCLEOTIDE SEQUENCE</scope>
</reference>
<sequence>MTTEHVVMTFPFWYSDCWCEGVDSCGEGIEFFAKFSDLACHLRGPCSTLPCVA</sequence>
<dbReference type="EMBL" id="UINC01098175">
    <property type="protein sequence ID" value="SVC56494.1"/>
    <property type="molecule type" value="Genomic_DNA"/>
</dbReference>
<organism evidence="1">
    <name type="scientific">marine metagenome</name>
    <dbReference type="NCBI Taxonomy" id="408172"/>
    <lineage>
        <taxon>unclassified sequences</taxon>
        <taxon>metagenomes</taxon>
        <taxon>ecological metagenomes</taxon>
    </lineage>
</organism>
<dbReference type="AlphaFoldDB" id="A0A382N5N4"/>
<proteinExistence type="predicted"/>
<gene>
    <name evidence="1" type="ORF">METZ01_LOCUS309348</name>
</gene>
<name>A0A382N5N4_9ZZZZ</name>
<protein>
    <submittedName>
        <fullName evidence="1">Uncharacterized protein</fullName>
    </submittedName>
</protein>